<reference evidence="1" key="1">
    <citation type="journal article" date="2022" name="bioRxiv">
        <title>Sequencing and chromosome-scale assembly of the giantPleurodeles waltlgenome.</title>
        <authorList>
            <person name="Brown T."/>
            <person name="Elewa A."/>
            <person name="Iarovenko S."/>
            <person name="Subramanian E."/>
            <person name="Araus A.J."/>
            <person name="Petzold A."/>
            <person name="Susuki M."/>
            <person name="Suzuki K.-i.T."/>
            <person name="Hayashi T."/>
            <person name="Toyoda A."/>
            <person name="Oliveira C."/>
            <person name="Osipova E."/>
            <person name="Leigh N.D."/>
            <person name="Simon A."/>
            <person name="Yun M.H."/>
        </authorList>
    </citation>
    <scope>NUCLEOTIDE SEQUENCE</scope>
    <source>
        <strain evidence="1">20211129_DDA</strain>
        <tissue evidence="1">Liver</tissue>
    </source>
</reference>
<sequence>MTAKLHEFMSSLHFVDIWRELHPASKVYSCYTPTNGAHSRLDRFLLANIGALDVRRVAYQVRFLSGHEPLLLECETHTPRPVIPLWKMRPELLRDPEYKGDIQAARDGYFSVNWYTIRTCGIEWEALKVVTRCKSIGISYGIRKKKEWELTQQEDMLTALRSRVASVDASETDCRETHTKIGAIWNRLDSYKSKDYRQRLYCSGDRSGACRPGSLSANGLYQ</sequence>
<keyword evidence="2" id="KW-1185">Reference proteome</keyword>
<organism evidence="1 2">
    <name type="scientific">Pleurodeles waltl</name>
    <name type="common">Iberian ribbed newt</name>
    <dbReference type="NCBI Taxonomy" id="8319"/>
    <lineage>
        <taxon>Eukaryota</taxon>
        <taxon>Metazoa</taxon>
        <taxon>Chordata</taxon>
        <taxon>Craniata</taxon>
        <taxon>Vertebrata</taxon>
        <taxon>Euteleostomi</taxon>
        <taxon>Amphibia</taxon>
        <taxon>Batrachia</taxon>
        <taxon>Caudata</taxon>
        <taxon>Salamandroidea</taxon>
        <taxon>Salamandridae</taxon>
        <taxon>Pleurodelinae</taxon>
        <taxon>Pleurodeles</taxon>
    </lineage>
</organism>
<evidence type="ECO:0000313" key="2">
    <source>
        <dbReference type="Proteomes" id="UP001066276"/>
    </source>
</evidence>
<name>A0AAV7TCD2_PLEWA</name>
<dbReference type="Gene3D" id="3.60.10.10">
    <property type="entry name" value="Endonuclease/exonuclease/phosphatase"/>
    <property type="match status" value="1"/>
</dbReference>
<protein>
    <submittedName>
        <fullName evidence="1">Uncharacterized protein</fullName>
    </submittedName>
</protein>
<dbReference type="Proteomes" id="UP001066276">
    <property type="component" value="Chromosome 4_1"/>
</dbReference>
<dbReference type="EMBL" id="JANPWB010000007">
    <property type="protein sequence ID" value="KAJ1173880.1"/>
    <property type="molecule type" value="Genomic_DNA"/>
</dbReference>
<gene>
    <name evidence="1" type="ORF">NDU88_005705</name>
</gene>
<dbReference type="SUPFAM" id="SSF56219">
    <property type="entry name" value="DNase I-like"/>
    <property type="match status" value="1"/>
</dbReference>
<dbReference type="InterPro" id="IPR036691">
    <property type="entry name" value="Endo/exonu/phosph_ase_sf"/>
</dbReference>
<dbReference type="AlphaFoldDB" id="A0AAV7TCD2"/>
<proteinExistence type="predicted"/>
<evidence type="ECO:0000313" key="1">
    <source>
        <dbReference type="EMBL" id="KAJ1173880.1"/>
    </source>
</evidence>
<accession>A0AAV7TCD2</accession>
<comment type="caution">
    <text evidence="1">The sequence shown here is derived from an EMBL/GenBank/DDBJ whole genome shotgun (WGS) entry which is preliminary data.</text>
</comment>